<comment type="similarity">
    <text evidence="1">Belongs to the cytochrome P450 family.</text>
</comment>
<feature type="transmembrane region" description="Helical" evidence="8">
    <location>
        <begin position="6"/>
        <end position="25"/>
    </location>
</feature>
<keyword evidence="8" id="KW-0812">Transmembrane</keyword>
<accession>A0A814KZL1</accession>
<evidence type="ECO:0000256" key="5">
    <source>
        <dbReference type="ARBA" id="ARBA00023004"/>
    </source>
</evidence>
<dbReference type="GO" id="GO:0004497">
    <property type="term" value="F:monooxygenase activity"/>
    <property type="evidence" value="ECO:0007669"/>
    <property type="project" value="UniProtKB-KW"/>
</dbReference>
<sequence length="511" mass="59067">MILQLFLYIFFLLILFSLICIYWKFIRPTKRIYDILRSQGIQSEPFIPIIGQLPELRRYREEGRLLEYHQKLTEKHGLIYLFFLGPYTRLVIQEPNLIADILNRTSAQNYIKPADLSIRLKPLIGIHNLLVSNGIEHERARKMLNPAFHFINLQSMISIMTYQTTKTIDTLLESSSSTSTINLTTIFNKLTLSIIASCAFGRNFETISNARDIIAHAFTEVLAAIVYRASRMILLFPIISQLPFWQKNIVDQGTRELNNFVDQIITDRRQGRSQSLCTGADILDLLLSAVDTQGQSFTDQEIKDQALTFVLAGHETTSNLMSWAMYELMINPSVYQACQNEIDRILPNGMIPTYEHLNDLQIIEAVLQETLRLYPPAPFFIRQCINEQIIGCTTDHPLRIPVGTTILINTYAVHRRSEYWSRPNEFDYTRWIRDPITDLKPKLTHPFCYLPFAAGPRNCIGQNFALLEAKVMLAMFIQRCHFELESGQKIIPEIRITMRPKYGLLARISKR</sequence>
<dbReference type="InterPro" id="IPR001128">
    <property type="entry name" value="Cyt_P450"/>
</dbReference>
<evidence type="ECO:0000256" key="4">
    <source>
        <dbReference type="ARBA" id="ARBA00023002"/>
    </source>
</evidence>
<keyword evidence="8" id="KW-0472">Membrane</keyword>
<dbReference type="Proteomes" id="UP000663870">
    <property type="component" value="Unassembled WGS sequence"/>
</dbReference>
<keyword evidence="4" id="KW-0560">Oxidoreductase</keyword>
<dbReference type="SUPFAM" id="SSF48264">
    <property type="entry name" value="Cytochrome P450"/>
    <property type="match status" value="1"/>
</dbReference>
<evidence type="ECO:0000256" key="7">
    <source>
        <dbReference type="PIRSR" id="PIRSR602401-1"/>
    </source>
</evidence>
<dbReference type="Pfam" id="PF00067">
    <property type="entry name" value="p450"/>
    <property type="match status" value="1"/>
</dbReference>
<dbReference type="AlphaFoldDB" id="A0A814KZL1"/>
<organism evidence="9 10">
    <name type="scientific">Rotaria sordida</name>
    <dbReference type="NCBI Taxonomy" id="392033"/>
    <lineage>
        <taxon>Eukaryota</taxon>
        <taxon>Metazoa</taxon>
        <taxon>Spiralia</taxon>
        <taxon>Gnathifera</taxon>
        <taxon>Rotifera</taxon>
        <taxon>Eurotatoria</taxon>
        <taxon>Bdelloidea</taxon>
        <taxon>Philodinida</taxon>
        <taxon>Philodinidae</taxon>
        <taxon>Rotaria</taxon>
    </lineage>
</organism>
<keyword evidence="5 7" id="KW-0408">Iron</keyword>
<evidence type="ECO:0000256" key="2">
    <source>
        <dbReference type="ARBA" id="ARBA00022617"/>
    </source>
</evidence>
<keyword evidence="2 7" id="KW-0349">Heme</keyword>
<dbReference type="InterPro" id="IPR002401">
    <property type="entry name" value="Cyt_P450_E_grp-I"/>
</dbReference>
<dbReference type="PRINTS" id="PR00385">
    <property type="entry name" value="P450"/>
</dbReference>
<keyword evidence="8" id="KW-1133">Transmembrane helix</keyword>
<proteinExistence type="inferred from homology"/>
<evidence type="ECO:0000256" key="8">
    <source>
        <dbReference type="SAM" id="Phobius"/>
    </source>
</evidence>
<evidence type="ECO:0008006" key="11">
    <source>
        <dbReference type="Google" id="ProtNLM"/>
    </source>
</evidence>
<keyword evidence="10" id="KW-1185">Reference proteome</keyword>
<evidence type="ECO:0000313" key="9">
    <source>
        <dbReference type="EMBL" id="CAF1058096.1"/>
    </source>
</evidence>
<gene>
    <name evidence="9" type="ORF">JXQ802_LOCUS17020</name>
</gene>
<keyword evidence="6" id="KW-0503">Monooxygenase</keyword>
<dbReference type="EMBL" id="CAJNOL010000423">
    <property type="protein sequence ID" value="CAF1058096.1"/>
    <property type="molecule type" value="Genomic_DNA"/>
</dbReference>
<comment type="caution">
    <text evidence="9">The sequence shown here is derived from an EMBL/GenBank/DDBJ whole genome shotgun (WGS) entry which is preliminary data.</text>
</comment>
<dbReference type="Gene3D" id="1.10.630.10">
    <property type="entry name" value="Cytochrome P450"/>
    <property type="match status" value="1"/>
</dbReference>
<comment type="cofactor">
    <cofactor evidence="7">
        <name>heme</name>
        <dbReference type="ChEBI" id="CHEBI:30413"/>
    </cofactor>
</comment>
<feature type="binding site" description="axial binding residue" evidence="7">
    <location>
        <position position="459"/>
    </location>
    <ligand>
        <name>heme</name>
        <dbReference type="ChEBI" id="CHEBI:30413"/>
    </ligand>
    <ligandPart>
        <name>Fe</name>
        <dbReference type="ChEBI" id="CHEBI:18248"/>
    </ligandPart>
</feature>
<protein>
    <recommendedName>
        <fullName evidence="11">Cytochrome P450</fullName>
    </recommendedName>
</protein>
<dbReference type="GO" id="GO:0016705">
    <property type="term" value="F:oxidoreductase activity, acting on paired donors, with incorporation or reduction of molecular oxygen"/>
    <property type="evidence" value="ECO:0007669"/>
    <property type="project" value="InterPro"/>
</dbReference>
<dbReference type="InterPro" id="IPR050196">
    <property type="entry name" value="Cytochrome_P450_Monoox"/>
</dbReference>
<name>A0A814KZL1_9BILA</name>
<keyword evidence="3 7" id="KW-0479">Metal-binding</keyword>
<evidence type="ECO:0000256" key="3">
    <source>
        <dbReference type="ARBA" id="ARBA00022723"/>
    </source>
</evidence>
<evidence type="ECO:0000256" key="6">
    <source>
        <dbReference type="ARBA" id="ARBA00023033"/>
    </source>
</evidence>
<dbReference type="InterPro" id="IPR036396">
    <property type="entry name" value="Cyt_P450_sf"/>
</dbReference>
<evidence type="ECO:0000313" key="10">
    <source>
        <dbReference type="Proteomes" id="UP000663870"/>
    </source>
</evidence>
<reference evidence="9" key="1">
    <citation type="submission" date="2021-02" db="EMBL/GenBank/DDBJ databases">
        <authorList>
            <person name="Nowell W R."/>
        </authorList>
    </citation>
    <scope>NUCLEOTIDE SEQUENCE</scope>
</reference>
<evidence type="ECO:0000256" key="1">
    <source>
        <dbReference type="ARBA" id="ARBA00010617"/>
    </source>
</evidence>
<dbReference type="PANTHER" id="PTHR24291">
    <property type="entry name" value="CYTOCHROME P450 FAMILY 4"/>
    <property type="match status" value="1"/>
</dbReference>
<dbReference type="GO" id="GO:0020037">
    <property type="term" value="F:heme binding"/>
    <property type="evidence" value="ECO:0007669"/>
    <property type="project" value="InterPro"/>
</dbReference>
<dbReference type="PRINTS" id="PR00463">
    <property type="entry name" value="EP450I"/>
</dbReference>
<dbReference type="GO" id="GO:0005506">
    <property type="term" value="F:iron ion binding"/>
    <property type="evidence" value="ECO:0007669"/>
    <property type="project" value="InterPro"/>
</dbReference>
<dbReference type="PANTHER" id="PTHR24291:SF50">
    <property type="entry name" value="BIFUNCTIONAL ALBAFLAVENONE MONOOXYGENASE_TERPENE SYNTHASE"/>
    <property type="match status" value="1"/>
</dbReference>